<evidence type="ECO:0000256" key="1">
    <source>
        <dbReference type="SAM" id="MobiDB-lite"/>
    </source>
</evidence>
<sequence>MPPNIKIPIPIPPIYTIPPGDTFVPHPPYPTFFIDCSHIVPPLPEPSAAELRAQRMKEAVWREREKAGLVRVGSPVRVWGGSDDKGKGKEGEKEDGEVVGEQEVLVERGRCPRCTWIHTREFGRGRVKVGEMKKVEEGKRVDEGGKEADGKGEGGDGAVGGDVEDEWDMVDAGEGKGDSEWGEWEDIGKRQDPKKGWKGSEVAEGMGILKRRTAI</sequence>
<gene>
    <name evidence="2" type="ORF">K402DRAFT_423527</name>
</gene>
<reference evidence="2" key="1">
    <citation type="journal article" date="2020" name="Stud. Mycol.">
        <title>101 Dothideomycetes genomes: a test case for predicting lifestyles and emergence of pathogens.</title>
        <authorList>
            <person name="Haridas S."/>
            <person name="Albert R."/>
            <person name="Binder M."/>
            <person name="Bloem J."/>
            <person name="Labutti K."/>
            <person name="Salamov A."/>
            <person name="Andreopoulos B."/>
            <person name="Baker S."/>
            <person name="Barry K."/>
            <person name="Bills G."/>
            <person name="Bluhm B."/>
            <person name="Cannon C."/>
            <person name="Castanera R."/>
            <person name="Culley D."/>
            <person name="Daum C."/>
            <person name="Ezra D."/>
            <person name="Gonzalez J."/>
            <person name="Henrissat B."/>
            <person name="Kuo A."/>
            <person name="Liang C."/>
            <person name="Lipzen A."/>
            <person name="Lutzoni F."/>
            <person name="Magnuson J."/>
            <person name="Mondo S."/>
            <person name="Nolan M."/>
            <person name="Ohm R."/>
            <person name="Pangilinan J."/>
            <person name="Park H.-J."/>
            <person name="Ramirez L."/>
            <person name="Alfaro M."/>
            <person name="Sun H."/>
            <person name="Tritt A."/>
            <person name="Yoshinaga Y."/>
            <person name="Zwiers L.-H."/>
            <person name="Turgeon B."/>
            <person name="Goodwin S."/>
            <person name="Spatafora J."/>
            <person name="Crous P."/>
            <person name="Grigoriev I."/>
        </authorList>
    </citation>
    <scope>NUCLEOTIDE SEQUENCE</scope>
    <source>
        <strain evidence="2">CBS 113979</strain>
    </source>
</reference>
<proteinExistence type="predicted"/>
<feature type="compositionally biased region" description="Acidic residues" evidence="1">
    <location>
        <begin position="162"/>
        <end position="171"/>
    </location>
</feature>
<feature type="compositionally biased region" description="Basic and acidic residues" evidence="1">
    <location>
        <begin position="186"/>
        <end position="195"/>
    </location>
</feature>
<feature type="region of interest" description="Disordered" evidence="1">
    <location>
        <begin position="138"/>
        <end position="200"/>
    </location>
</feature>
<organism evidence="2 3">
    <name type="scientific">Aulographum hederae CBS 113979</name>
    <dbReference type="NCBI Taxonomy" id="1176131"/>
    <lineage>
        <taxon>Eukaryota</taxon>
        <taxon>Fungi</taxon>
        <taxon>Dikarya</taxon>
        <taxon>Ascomycota</taxon>
        <taxon>Pezizomycotina</taxon>
        <taxon>Dothideomycetes</taxon>
        <taxon>Pleosporomycetidae</taxon>
        <taxon>Aulographales</taxon>
        <taxon>Aulographaceae</taxon>
    </lineage>
</organism>
<dbReference type="AlphaFoldDB" id="A0A6G1GSD3"/>
<accession>A0A6G1GSD3</accession>
<feature type="compositionally biased region" description="Basic and acidic residues" evidence="1">
    <location>
        <begin position="82"/>
        <end position="92"/>
    </location>
</feature>
<evidence type="ECO:0000313" key="3">
    <source>
        <dbReference type="Proteomes" id="UP000800041"/>
    </source>
</evidence>
<dbReference type="Proteomes" id="UP000800041">
    <property type="component" value="Unassembled WGS sequence"/>
</dbReference>
<evidence type="ECO:0000313" key="2">
    <source>
        <dbReference type="EMBL" id="KAF1983658.1"/>
    </source>
</evidence>
<name>A0A6G1GSD3_9PEZI</name>
<protein>
    <submittedName>
        <fullName evidence="2">Uncharacterized protein</fullName>
    </submittedName>
</protein>
<feature type="compositionally biased region" description="Basic and acidic residues" evidence="1">
    <location>
        <begin position="138"/>
        <end position="154"/>
    </location>
</feature>
<feature type="region of interest" description="Disordered" evidence="1">
    <location>
        <begin position="75"/>
        <end position="100"/>
    </location>
</feature>
<keyword evidence="3" id="KW-1185">Reference proteome</keyword>
<dbReference type="EMBL" id="ML977173">
    <property type="protein sequence ID" value="KAF1983658.1"/>
    <property type="molecule type" value="Genomic_DNA"/>
</dbReference>